<dbReference type="EMBL" id="BMAC01000960">
    <property type="protein sequence ID" value="GFQ04629.1"/>
    <property type="molecule type" value="Genomic_DNA"/>
</dbReference>
<organism evidence="8 9">
    <name type="scientific">Phtheirospermum japonicum</name>
    <dbReference type="NCBI Taxonomy" id="374723"/>
    <lineage>
        <taxon>Eukaryota</taxon>
        <taxon>Viridiplantae</taxon>
        <taxon>Streptophyta</taxon>
        <taxon>Embryophyta</taxon>
        <taxon>Tracheophyta</taxon>
        <taxon>Spermatophyta</taxon>
        <taxon>Magnoliopsida</taxon>
        <taxon>eudicotyledons</taxon>
        <taxon>Gunneridae</taxon>
        <taxon>Pentapetalae</taxon>
        <taxon>asterids</taxon>
        <taxon>lamiids</taxon>
        <taxon>Lamiales</taxon>
        <taxon>Orobanchaceae</taxon>
        <taxon>Orobanchaceae incertae sedis</taxon>
        <taxon>Phtheirospermum</taxon>
    </lineage>
</organism>
<keyword evidence="2" id="KW-0150">Chloroplast</keyword>
<dbReference type="SUPFAM" id="SSF101112">
    <property type="entry name" value="Oxygen-evolving enhancer protein 3"/>
    <property type="match status" value="1"/>
</dbReference>
<dbReference type="GO" id="GO:0009767">
    <property type="term" value="P:photosynthetic electron transport chain"/>
    <property type="evidence" value="ECO:0007669"/>
    <property type="project" value="TreeGrafter"/>
</dbReference>
<dbReference type="InterPro" id="IPR023222">
    <property type="entry name" value="PsbQ-like_dom_sf"/>
</dbReference>
<dbReference type="Proteomes" id="UP000653305">
    <property type="component" value="Unassembled WGS sequence"/>
</dbReference>
<proteinExistence type="inferred from homology"/>
<evidence type="ECO:0000256" key="2">
    <source>
        <dbReference type="ARBA" id="ARBA00022528"/>
    </source>
</evidence>
<evidence type="ECO:0000256" key="1">
    <source>
        <dbReference type="ARBA" id="ARBA00004334"/>
    </source>
</evidence>
<dbReference type="Gene3D" id="1.20.120.290">
    <property type="entry name" value="Oxygen-evolving enhancer protein 3 (PsbQ), four-helix up-down bundle"/>
    <property type="match status" value="1"/>
</dbReference>
<dbReference type="GO" id="GO:0005509">
    <property type="term" value="F:calcium ion binding"/>
    <property type="evidence" value="ECO:0007669"/>
    <property type="project" value="InterPro"/>
</dbReference>
<keyword evidence="4" id="KW-0809">Transit peptide</keyword>
<evidence type="ECO:0000256" key="3">
    <source>
        <dbReference type="ARBA" id="ARBA00022640"/>
    </source>
</evidence>
<dbReference type="PANTHER" id="PTHR33399:SF6">
    <property type="entry name" value="PSBQ-LIKE PROTEIN 3, CHLOROPLASTIC"/>
    <property type="match status" value="1"/>
</dbReference>
<keyword evidence="9" id="KW-1185">Reference proteome</keyword>
<comment type="caution">
    <text evidence="8">The sequence shown here is derived from an EMBL/GenBank/DDBJ whole genome shotgun (WGS) entry which is preliminary data.</text>
</comment>
<keyword evidence="6" id="KW-0472">Membrane</keyword>
<gene>
    <name evidence="8" type="ORF">PHJA_002606900</name>
</gene>
<protein>
    <submittedName>
        <fullName evidence="8">Psbq-like protein 3 chloroplastic</fullName>
    </submittedName>
</protein>
<dbReference type="OrthoDB" id="667835at2759"/>
<dbReference type="InterPro" id="IPR008797">
    <property type="entry name" value="PSII_PsbQ"/>
</dbReference>
<dbReference type="GO" id="GO:0019898">
    <property type="term" value="C:extrinsic component of membrane"/>
    <property type="evidence" value="ECO:0007669"/>
    <property type="project" value="InterPro"/>
</dbReference>
<name>A0A830D431_9LAMI</name>
<evidence type="ECO:0000256" key="7">
    <source>
        <dbReference type="ARBA" id="ARBA00035649"/>
    </source>
</evidence>
<comment type="similarity">
    <text evidence="7">Belongs to the PsbQ family.</text>
</comment>
<accession>A0A830D431</accession>
<keyword evidence="5" id="KW-0793">Thylakoid</keyword>
<dbReference type="GO" id="GO:0009535">
    <property type="term" value="C:chloroplast thylakoid membrane"/>
    <property type="evidence" value="ECO:0007669"/>
    <property type="project" value="UniProtKB-SubCell"/>
</dbReference>
<reference evidence="8" key="1">
    <citation type="submission" date="2020-07" db="EMBL/GenBank/DDBJ databases">
        <title>Ethylene signaling mediates host invasion by parasitic plants.</title>
        <authorList>
            <person name="Yoshida S."/>
        </authorList>
    </citation>
    <scope>NUCLEOTIDE SEQUENCE</scope>
    <source>
        <strain evidence="8">Okayama</strain>
    </source>
</reference>
<dbReference type="PANTHER" id="PTHR33399">
    <property type="entry name" value="OXYGEN-EVOLVING ENHANCER PROTEIN 3-1, CHLOROPLASTIC"/>
    <property type="match status" value="1"/>
</dbReference>
<evidence type="ECO:0000313" key="8">
    <source>
        <dbReference type="EMBL" id="GFQ04629.1"/>
    </source>
</evidence>
<sequence length="82" mass="9741">MVESWREAQKLLRKSAALLKQDIYTIIQSKSPDQRPRLRRLYSDLFNGVTKLDYAARDKDRIRAWEWYDGIVLSLDDILSKI</sequence>
<dbReference type="GO" id="GO:0009654">
    <property type="term" value="C:photosystem II oxygen evolving complex"/>
    <property type="evidence" value="ECO:0007669"/>
    <property type="project" value="InterPro"/>
</dbReference>
<dbReference type="AlphaFoldDB" id="A0A830D431"/>
<comment type="subcellular location">
    <subcellularLocation>
        <location evidence="1">Plastid</location>
        <location evidence="1">Chloroplast thylakoid membrane</location>
    </subcellularLocation>
</comment>
<evidence type="ECO:0000256" key="6">
    <source>
        <dbReference type="ARBA" id="ARBA00023136"/>
    </source>
</evidence>
<evidence type="ECO:0000313" key="9">
    <source>
        <dbReference type="Proteomes" id="UP000653305"/>
    </source>
</evidence>
<dbReference type="InterPro" id="IPR054099">
    <property type="entry name" value="PSII_PsbQ_pln"/>
</dbReference>
<keyword evidence="3" id="KW-0934">Plastid</keyword>
<dbReference type="Pfam" id="PF05757">
    <property type="entry name" value="PsbQ"/>
    <property type="match status" value="1"/>
</dbReference>
<evidence type="ECO:0000256" key="4">
    <source>
        <dbReference type="ARBA" id="ARBA00022946"/>
    </source>
</evidence>
<evidence type="ECO:0000256" key="5">
    <source>
        <dbReference type="ARBA" id="ARBA00023078"/>
    </source>
</evidence>